<dbReference type="AlphaFoldDB" id="A0A1Y2BJT5"/>
<evidence type="ECO:0000313" key="5">
    <source>
        <dbReference type="Proteomes" id="UP000193986"/>
    </source>
</evidence>
<reference evidence="4 5" key="1">
    <citation type="submission" date="2016-07" db="EMBL/GenBank/DDBJ databases">
        <title>Pervasive Adenine N6-methylation of Active Genes in Fungi.</title>
        <authorList>
            <consortium name="DOE Joint Genome Institute"/>
            <person name="Mondo S.J."/>
            <person name="Dannebaum R.O."/>
            <person name="Kuo R.C."/>
            <person name="Labutti K."/>
            <person name="Haridas S."/>
            <person name="Kuo A."/>
            <person name="Salamov A."/>
            <person name="Ahrendt S.R."/>
            <person name="Lipzen A."/>
            <person name="Sullivan W."/>
            <person name="Andreopoulos W.B."/>
            <person name="Clum A."/>
            <person name="Lindquist E."/>
            <person name="Daum C."/>
            <person name="Ramamoorthy G.K."/>
            <person name="Gryganskyi A."/>
            <person name="Culley D."/>
            <person name="Magnuson J.K."/>
            <person name="James T.Y."/>
            <person name="O'Malley M.A."/>
            <person name="Stajich J.E."/>
            <person name="Spatafora J.W."/>
            <person name="Visel A."/>
            <person name="Grigoriev I.V."/>
        </authorList>
    </citation>
    <scope>NUCLEOTIDE SEQUENCE [LARGE SCALE GENOMIC DNA]</scope>
    <source>
        <strain evidence="4 5">68-887.2</strain>
    </source>
</reference>
<dbReference type="InterPro" id="IPR029704">
    <property type="entry name" value="STEEP-like"/>
</dbReference>
<sequence length="183" mass="20243">MPKVVSRAIVSTSEQSKGTQSARAVLRSYYCLCGDFVLVLQGKLDRLPRRRSDGSLIIRAQDGKNGEPARKFKLNAQPGRRCLLKRKGKEDLELRQPFVCSRCNATVAYQTSAPPAGNAPFLYVLRGAMTEMQGRVPFDAFEGEERPPTDTLAINEGQEDNEDEDLDPSYVAEAENQETTSAT</sequence>
<feature type="domain" description="STEEP1" evidence="3">
    <location>
        <begin position="22"/>
        <end position="137"/>
    </location>
</feature>
<evidence type="ECO:0000313" key="4">
    <source>
        <dbReference type="EMBL" id="ORY34870.1"/>
    </source>
</evidence>
<accession>A0A1Y2BJT5</accession>
<dbReference type="PANTHER" id="PTHR46355">
    <property type="entry name" value="UPF0428 PROTEIN CXORF56"/>
    <property type="match status" value="1"/>
</dbReference>
<dbReference type="GO" id="GO:0006888">
    <property type="term" value="P:endoplasmic reticulum to Golgi vesicle-mediated transport"/>
    <property type="evidence" value="ECO:0007669"/>
    <property type="project" value="TreeGrafter"/>
</dbReference>
<protein>
    <recommendedName>
        <fullName evidence="3">STEEP1 domain-containing protein</fullName>
    </recommendedName>
</protein>
<proteinExistence type="inferred from homology"/>
<evidence type="ECO:0000259" key="3">
    <source>
        <dbReference type="Pfam" id="PF25809"/>
    </source>
</evidence>
<dbReference type="STRING" id="71784.A0A1Y2BJT5"/>
<feature type="region of interest" description="Disordered" evidence="2">
    <location>
        <begin position="139"/>
        <end position="183"/>
    </location>
</feature>
<dbReference type="OrthoDB" id="418131at2759"/>
<dbReference type="GO" id="GO:0005737">
    <property type="term" value="C:cytoplasm"/>
    <property type="evidence" value="ECO:0007669"/>
    <property type="project" value="GOC"/>
</dbReference>
<keyword evidence="5" id="KW-1185">Reference proteome</keyword>
<dbReference type="InterPro" id="IPR057965">
    <property type="entry name" value="STEEP1_dom"/>
</dbReference>
<dbReference type="PANTHER" id="PTHR46355:SF1">
    <property type="entry name" value="STING ER EXIT PROTEIN"/>
    <property type="match status" value="1"/>
</dbReference>
<dbReference type="EMBL" id="MCFC01000002">
    <property type="protein sequence ID" value="ORY34870.1"/>
    <property type="molecule type" value="Genomic_DNA"/>
</dbReference>
<organism evidence="4 5">
    <name type="scientific">Naematelia encephala</name>
    <dbReference type="NCBI Taxonomy" id="71784"/>
    <lineage>
        <taxon>Eukaryota</taxon>
        <taxon>Fungi</taxon>
        <taxon>Dikarya</taxon>
        <taxon>Basidiomycota</taxon>
        <taxon>Agaricomycotina</taxon>
        <taxon>Tremellomycetes</taxon>
        <taxon>Tremellales</taxon>
        <taxon>Naemateliaceae</taxon>
        <taxon>Naematelia</taxon>
    </lineage>
</organism>
<name>A0A1Y2BJT5_9TREE</name>
<dbReference type="Pfam" id="PF25809">
    <property type="entry name" value="STEEP1"/>
    <property type="match status" value="1"/>
</dbReference>
<comment type="caution">
    <text evidence="4">The sequence shown here is derived from an EMBL/GenBank/DDBJ whole genome shotgun (WGS) entry which is preliminary data.</text>
</comment>
<evidence type="ECO:0000256" key="2">
    <source>
        <dbReference type="SAM" id="MobiDB-lite"/>
    </source>
</evidence>
<evidence type="ECO:0000256" key="1">
    <source>
        <dbReference type="ARBA" id="ARBA00024205"/>
    </source>
</evidence>
<dbReference type="InParanoid" id="A0A1Y2BJT5"/>
<gene>
    <name evidence="4" type="ORF">BCR39DRAFT_515262</name>
</gene>
<dbReference type="GO" id="GO:0090158">
    <property type="term" value="P:endoplasmic reticulum membrane organization"/>
    <property type="evidence" value="ECO:0007669"/>
    <property type="project" value="TreeGrafter"/>
</dbReference>
<dbReference type="Proteomes" id="UP000193986">
    <property type="component" value="Unassembled WGS sequence"/>
</dbReference>
<feature type="compositionally biased region" description="Acidic residues" evidence="2">
    <location>
        <begin position="157"/>
        <end position="167"/>
    </location>
</feature>
<comment type="similarity">
    <text evidence="1">Belongs to the STEEP1 family.</text>
</comment>